<dbReference type="SUPFAM" id="SSF47616">
    <property type="entry name" value="GST C-terminal domain-like"/>
    <property type="match status" value="1"/>
</dbReference>
<comment type="caution">
    <text evidence="2">The sequence shown here is derived from an EMBL/GenBank/DDBJ whole genome shotgun (WGS) entry which is preliminary data.</text>
</comment>
<organism evidence="2 3">
    <name type="scientific">Rhodotorula diobovata</name>
    <dbReference type="NCBI Taxonomy" id="5288"/>
    <lineage>
        <taxon>Eukaryota</taxon>
        <taxon>Fungi</taxon>
        <taxon>Dikarya</taxon>
        <taxon>Basidiomycota</taxon>
        <taxon>Pucciniomycotina</taxon>
        <taxon>Microbotryomycetes</taxon>
        <taxon>Sporidiobolales</taxon>
        <taxon>Sporidiobolaceae</taxon>
        <taxon>Rhodotorula</taxon>
    </lineage>
</organism>
<feature type="domain" description="GST N-terminal" evidence="1">
    <location>
        <begin position="4"/>
        <end position="102"/>
    </location>
</feature>
<proteinExistence type="predicted"/>
<keyword evidence="3" id="KW-1185">Reference proteome</keyword>
<dbReference type="Pfam" id="PF13410">
    <property type="entry name" value="GST_C_2"/>
    <property type="match status" value="1"/>
</dbReference>
<dbReference type="InterPro" id="IPR036282">
    <property type="entry name" value="Glutathione-S-Trfase_C_sf"/>
</dbReference>
<name>A0A5C5FQE2_9BASI</name>
<sequence>MAVPALTIYSARICPWAQRVTLALREVGAYDNKQVEHVEIDLQPRAPLLSTKNKPSWYASKVNPASKVPVIAVGKKGDADQVNIPESGVLLELVADLFPDFTDVVTSAWYQVTMQGKPEAASALLEGVSEIQGLLQRHKGTFLLGDKLSIGDLAVAPFVGRIYTLGKAGLLADEAFSPLASDAKFAPFRDYYQALTTRPSWKETFDDEYIVEKMKARIESTKAQQQQEQK</sequence>
<accession>A0A5C5FQE2</accession>
<dbReference type="PANTHER" id="PTHR43968:SF6">
    <property type="entry name" value="GLUTATHIONE S-TRANSFERASE OMEGA"/>
    <property type="match status" value="1"/>
</dbReference>
<dbReference type="CDD" id="cd00299">
    <property type="entry name" value="GST_C_family"/>
    <property type="match status" value="1"/>
</dbReference>
<dbReference type="GO" id="GO:0005737">
    <property type="term" value="C:cytoplasm"/>
    <property type="evidence" value="ECO:0007669"/>
    <property type="project" value="TreeGrafter"/>
</dbReference>
<dbReference type="InterPro" id="IPR050983">
    <property type="entry name" value="GST_Omega/HSP26"/>
</dbReference>
<dbReference type="PROSITE" id="PS50404">
    <property type="entry name" value="GST_NTER"/>
    <property type="match status" value="1"/>
</dbReference>
<dbReference type="PANTHER" id="PTHR43968">
    <property type="match status" value="1"/>
</dbReference>
<protein>
    <recommendedName>
        <fullName evidence="1">GST N-terminal domain-containing protein</fullName>
    </recommendedName>
</protein>
<dbReference type="Proteomes" id="UP000311382">
    <property type="component" value="Unassembled WGS sequence"/>
</dbReference>
<evidence type="ECO:0000313" key="2">
    <source>
        <dbReference type="EMBL" id="TNY19088.1"/>
    </source>
</evidence>
<dbReference type="Gene3D" id="1.20.1050.10">
    <property type="match status" value="1"/>
</dbReference>
<reference evidence="2 3" key="1">
    <citation type="submission" date="2019-03" db="EMBL/GenBank/DDBJ databases">
        <title>Rhodosporidium diobovatum UCD-FST 08-225 genome sequencing, assembly, and annotation.</title>
        <authorList>
            <person name="Fakankun I.U."/>
            <person name="Fristensky B."/>
            <person name="Levin D.B."/>
        </authorList>
    </citation>
    <scope>NUCLEOTIDE SEQUENCE [LARGE SCALE GENOMIC DNA]</scope>
    <source>
        <strain evidence="2 3">UCD-FST 08-225</strain>
    </source>
</reference>
<dbReference type="AlphaFoldDB" id="A0A5C5FQE2"/>
<dbReference type="SUPFAM" id="SSF52833">
    <property type="entry name" value="Thioredoxin-like"/>
    <property type="match status" value="1"/>
</dbReference>
<dbReference type="InterPro" id="IPR004045">
    <property type="entry name" value="Glutathione_S-Trfase_N"/>
</dbReference>
<dbReference type="InterPro" id="IPR036249">
    <property type="entry name" value="Thioredoxin-like_sf"/>
</dbReference>
<evidence type="ECO:0000259" key="1">
    <source>
        <dbReference type="PROSITE" id="PS50404"/>
    </source>
</evidence>
<evidence type="ECO:0000313" key="3">
    <source>
        <dbReference type="Proteomes" id="UP000311382"/>
    </source>
</evidence>
<dbReference type="OrthoDB" id="202840at2759"/>
<dbReference type="Gene3D" id="3.40.30.10">
    <property type="entry name" value="Glutaredoxin"/>
    <property type="match status" value="1"/>
</dbReference>
<dbReference type="Pfam" id="PF13409">
    <property type="entry name" value="GST_N_2"/>
    <property type="match status" value="1"/>
</dbReference>
<dbReference type="EMBL" id="SOZI01000109">
    <property type="protein sequence ID" value="TNY19088.1"/>
    <property type="molecule type" value="Genomic_DNA"/>
</dbReference>
<dbReference type="STRING" id="5288.A0A5C5FQE2"/>
<gene>
    <name evidence="2" type="ORF">DMC30DRAFT_418243</name>
</gene>